<dbReference type="Pfam" id="PF20919">
    <property type="entry name" value="DHU1_N"/>
    <property type="match status" value="1"/>
</dbReference>
<comment type="caution">
    <text evidence="2">The sequence shown here is derived from an EMBL/GenBank/DDBJ whole genome shotgun (WGS) entry which is preliminary data.</text>
</comment>
<dbReference type="EMBL" id="QGNW01001055">
    <property type="protein sequence ID" value="RVW57463.1"/>
    <property type="molecule type" value="Genomic_DNA"/>
</dbReference>
<dbReference type="AlphaFoldDB" id="A0A438FBU8"/>
<dbReference type="Proteomes" id="UP000288805">
    <property type="component" value="Unassembled WGS sequence"/>
</dbReference>
<sequence length="144" mass="16730">MHLLTLNYCGFVARYLDSCKRHGVVPNSAVLSWFYKAKIQKSSHEKCSIVVLLDHLRAADFSPLIDVFLEIDSSNIDAVDILHESPIILTEEYVLSMIRTINLKLRLVELRDVSFGKDFFRFVLWFPSIIFEKDMVVTSFMRQL</sequence>
<protein>
    <recommendedName>
        <fullName evidence="1">DWD hypersensitive to UV-B 1 N-terminal domain-containing protein</fullName>
    </recommendedName>
</protein>
<organism evidence="2 3">
    <name type="scientific">Vitis vinifera</name>
    <name type="common">Grape</name>
    <dbReference type="NCBI Taxonomy" id="29760"/>
    <lineage>
        <taxon>Eukaryota</taxon>
        <taxon>Viridiplantae</taxon>
        <taxon>Streptophyta</taxon>
        <taxon>Embryophyta</taxon>
        <taxon>Tracheophyta</taxon>
        <taxon>Spermatophyta</taxon>
        <taxon>Magnoliopsida</taxon>
        <taxon>eudicotyledons</taxon>
        <taxon>Gunneridae</taxon>
        <taxon>Pentapetalae</taxon>
        <taxon>rosids</taxon>
        <taxon>Vitales</taxon>
        <taxon>Vitaceae</taxon>
        <taxon>Viteae</taxon>
        <taxon>Vitis</taxon>
    </lineage>
</organism>
<dbReference type="InterPro" id="IPR046377">
    <property type="entry name" value="DHU1"/>
</dbReference>
<reference evidence="2 3" key="1">
    <citation type="journal article" date="2018" name="PLoS Genet.">
        <title>Population sequencing reveals clonal diversity and ancestral inbreeding in the grapevine cultivar Chardonnay.</title>
        <authorList>
            <person name="Roach M.J."/>
            <person name="Johnson D.L."/>
            <person name="Bohlmann J."/>
            <person name="van Vuuren H.J."/>
            <person name="Jones S.J."/>
            <person name="Pretorius I.S."/>
            <person name="Schmidt S.A."/>
            <person name="Borneman A.R."/>
        </authorList>
    </citation>
    <scope>NUCLEOTIDE SEQUENCE [LARGE SCALE GENOMIC DNA]</scope>
    <source>
        <strain evidence="3">cv. Chardonnay</strain>
        <tissue evidence="2">Leaf</tissue>
    </source>
</reference>
<dbReference type="InterPro" id="IPR048514">
    <property type="entry name" value="DHU1_N"/>
</dbReference>
<evidence type="ECO:0000259" key="1">
    <source>
        <dbReference type="Pfam" id="PF20919"/>
    </source>
</evidence>
<feature type="domain" description="DWD hypersensitive to UV-B 1 N-terminal" evidence="1">
    <location>
        <begin position="13"/>
        <end position="124"/>
    </location>
</feature>
<evidence type="ECO:0000313" key="2">
    <source>
        <dbReference type="EMBL" id="RVW57463.1"/>
    </source>
</evidence>
<gene>
    <name evidence="2" type="ORF">CK203_078869</name>
</gene>
<dbReference type="GO" id="GO:0080008">
    <property type="term" value="C:Cul4-RING E3 ubiquitin ligase complex"/>
    <property type="evidence" value="ECO:0007669"/>
    <property type="project" value="InterPro"/>
</dbReference>
<dbReference type="PANTHER" id="PTHR47201:SF3">
    <property type="entry name" value="U2A'_PHOSPHOPROTEIN 32 FAMILY A C-TERMINAL DOMAIN-CONTAINING PROTEIN"/>
    <property type="match status" value="1"/>
</dbReference>
<evidence type="ECO:0000313" key="3">
    <source>
        <dbReference type="Proteomes" id="UP000288805"/>
    </source>
</evidence>
<proteinExistence type="predicted"/>
<dbReference type="PANTHER" id="PTHR47201">
    <property type="entry name" value="BNAC09G30780D PROTEIN"/>
    <property type="match status" value="1"/>
</dbReference>
<dbReference type="GO" id="GO:0071493">
    <property type="term" value="P:cellular response to UV-B"/>
    <property type="evidence" value="ECO:0007669"/>
    <property type="project" value="InterPro"/>
</dbReference>
<name>A0A438FBU8_VITVI</name>
<accession>A0A438FBU8</accession>